<sequence length="370" mass="42194">MDGLADFHHVEFRVSNALQTSFWYCCCFGFSRFAIKEDENSTSIAIRNGRVIFVMKSTRCGSDSENTHHVITHGDAVKDVAFRVDSIDAIEERLFKNAVEILVPKTTVQDEHGAVTILKLQSKSSDVTHTLIEDKEYSGIFLPGFLPMSDYPLCSSLEKIPVQLLDHVVQNYPINTIENVADWYNESMALQRFWSIDDKITTSEFSAMKAWLITNYDQKVQMTLAESVPGRKGRSQIDEFVSYNGGPGIQHIALLVDDIVATVTEMRKRSVEFLHVPSSYYDMLEERLKDSKVELKEDIAKLRELCILMDFDDNGYLLQLFTKPVQDRPTLFIEIIQRRNFNGFGAGNFKALFDAVEREQKLRGTLCAEN</sequence>
<evidence type="ECO:0000256" key="2">
    <source>
        <dbReference type="ARBA" id="ARBA00005877"/>
    </source>
</evidence>
<dbReference type="InterPro" id="IPR041736">
    <property type="entry name" value="4OHPhenylPyrv_dOase_N"/>
</dbReference>
<dbReference type="Gene3D" id="3.10.180.10">
    <property type="entry name" value="2,3-Dihydroxybiphenyl 1,2-Dioxygenase, domain 1"/>
    <property type="match status" value="2"/>
</dbReference>
<dbReference type="PANTHER" id="PTHR11959">
    <property type="entry name" value="4-HYDROXYPHENYLPYRUVATE DIOXYGENASE"/>
    <property type="match status" value="1"/>
</dbReference>
<keyword evidence="9" id="KW-1185">Reference proteome</keyword>
<comment type="similarity">
    <text evidence="2 6">Belongs to the 4HPPD family.</text>
</comment>
<evidence type="ECO:0000256" key="3">
    <source>
        <dbReference type="ARBA" id="ARBA00022723"/>
    </source>
</evidence>
<evidence type="ECO:0000256" key="5">
    <source>
        <dbReference type="ARBA" id="ARBA00023004"/>
    </source>
</evidence>
<gene>
    <name evidence="8" type="primary">Necator_chrX.g21482</name>
    <name evidence="8" type="ORF">RB195_021321</name>
</gene>
<evidence type="ECO:0000313" key="9">
    <source>
        <dbReference type="Proteomes" id="UP001303046"/>
    </source>
</evidence>
<dbReference type="Pfam" id="PF00903">
    <property type="entry name" value="Glyoxalase"/>
    <property type="match status" value="1"/>
</dbReference>
<comment type="caution">
    <text evidence="8">The sequence shown here is derived from an EMBL/GenBank/DDBJ whole genome shotgun (WGS) entry which is preliminary data.</text>
</comment>
<dbReference type="CDD" id="cd08342">
    <property type="entry name" value="HPPD_N_like"/>
    <property type="match status" value="1"/>
</dbReference>
<evidence type="ECO:0000256" key="4">
    <source>
        <dbReference type="ARBA" id="ARBA00022737"/>
    </source>
</evidence>
<dbReference type="NCBIfam" id="TIGR01263">
    <property type="entry name" value="4HPPD"/>
    <property type="match status" value="1"/>
</dbReference>
<proteinExistence type="inferred from homology"/>
<accession>A0ABR1EAQ4</accession>
<dbReference type="EMBL" id="JAVFWL010000006">
    <property type="protein sequence ID" value="KAK6759670.1"/>
    <property type="molecule type" value="Genomic_DNA"/>
</dbReference>
<keyword evidence="4" id="KW-0677">Repeat</keyword>
<dbReference type="CDD" id="cd07250">
    <property type="entry name" value="HPPD_C_like"/>
    <property type="match status" value="1"/>
</dbReference>
<comment type="cofactor">
    <cofactor evidence="1">
        <name>Fe cation</name>
        <dbReference type="ChEBI" id="CHEBI:24875"/>
    </cofactor>
</comment>
<dbReference type="InterPro" id="IPR004360">
    <property type="entry name" value="Glyas_Fos-R_dOase_dom"/>
</dbReference>
<evidence type="ECO:0000256" key="6">
    <source>
        <dbReference type="PIRNR" id="PIRNR009283"/>
    </source>
</evidence>
<dbReference type="PANTHER" id="PTHR11959:SF3">
    <property type="entry name" value="PROTEIN C31H2.4-RELATED"/>
    <property type="match status" value="1"/>
</dbReference>
<feature type="domain" description="VOC" evidence="7">
    <location>
        <begin position="164"/>
        <end position="323"/>
    </location>
</feature>
<keyword evidence="5" id="KW-0408">Iron</keyword>
<dbReference type="InterPro" id="IPR037523">
    <property type="entry name" value="VOC_core"/>
</dbReference>
<evidence type="ECO:0000313" key="8">
    <source>
        <dbReference type="EMBL" id="KAK6759670.1"/>
    </source>
</evidence>
<reference evidence="8 9" key="1">
    <citation type="submission" date="2023-08" db="EMBL/GenBank/DDBJ databases">
        <title>A Necator americanus chromosomal reference genome.</title>
        <authorList>
            <person name="Ilik V."/>
            <person name="Petrzelkova K.J."/>
            <person name="Pardy F."/>
            <person name="Fuh T."/>
            <person name="Niatou-Singa F.S."/>
            <person name="Gouil Q."/>
            <person name="Baker L."/>
            <person name="Ritchie M.E."/>
            <person name="Jex A.R."/>
            <person name="Gazzola D."/>
            <person name="Li H."/>
            <person name="Toshio Fujiwara R."/>
            <person name="Zhan B."/>
            <person name="Aroian R.V."/>
            <person name="Pafco B."/>
            <person name="Schwarz E.M."/>
        </authorList>
    </citation>
    <scope>NUCLEOTIDE SEQUENCE [LARGE SCALE GENOMIC DNA]</scope>
    <source>
        <strain evidence="8 9">Aroian</strain>
        <tissue evidence="8">Whole animal</tissue>
    </source>
</reference>
<name>A0ABR1EAQ4_NECAM</name>
<dbReference type="InterPro" id="IPR005956">
    <property type="entry name" value="4OHPhenylPyrv_dOase"/>
</dbReference>
<dbReference type="InterPro" id="IPR029068">
    <property type="entry name" value="Glyas_Bleomycin-R_OHBP_Dase"/>
</dbReference>
<evidence type="ECO:0000259" key="7">
    <source>
        <dbReference type="PROSITE" id="PS51819"/>
    </source>
</evidence>
<organism evidence="8 9">
    <name type="scientific">Necator americanus</name>
    <name type="common">Human hookworm</name>
    <dbReference type="NCBI Taxonomy" id="51031"/>
    <lineage>
        <taxon>Eukaryota</taxon>
        <taxon>Metazoa</taxon>
        <taxon>Ecdysozoa</taxon>
        <taxon>Nematoda</taxon>
        <taxon>Chromadorea</taxon>
        <taxon>Rhabditida</taxon>
        <taxon>Rhabditina</taxon>
        <taxon>Rhabditomorpha</taxon>
        <taxon>Strongyloidea</taxon>
        <taxon>Ancylostomatidae</taxon>
        <taxon>Bunostominae</taxon>
        <taxon>Necator</taxon>
    </lineage>
</organism>
<dbReference type="Proteomes" id="UP001303046">
    <property type="component" value="Unassembled WGS sequence"/>
</dbReference>
<dbReference type="PIRSF" id="PIRSF009283">
    <property type="entry name" value="HPP_dOase"/>
    <property type="match status" value="1"/>
</dbReference>
<dbReference type="SUPFAM" id="SSF54593">
    <property type="entry name" value="Glyoxalase/Bleomycin resistance protein/Dihydroxybiphenyl dioxygenase"/>
    <property type="match status" value="1"/>
</dbReference>
<keyword evidence="3" id="KW-0479">Metal-binding</keyword>
<feature type="domain" description="VOC" evidence="7">
    <location>
        <begin position="6"/>
        <end position="134"/>
    </location>
</feature>
<dbReference type="InterPro" id="IPR041735">
    <property type="entry name" value="4OHPhenylPyrv_dOase_C"/>
</dbReference>
<protein>
    <recommendedName>
        <fullName evidence="6">4-hydroxyphenylpyruvate dioxygenase</fullName>
    </recommendedName>
</protein>
<dbReference type="PROSITE" id="PS51819">
    <property type="entry name" value="VOC"/>
    <property type="match status" value="2"/>
</dbReference>
<evidence type="ECO:0000256" key="1">
    <source>
        <dbReference type="ARBA" id="ARBA00001962"/>
    </source>
</evidence>